<sequence length="540" mass="59324">MLAGTGTMQVGWPGGIEVVGYGFSKTLLAVRTPLSTRWRHHPDCISSVGLLPYGNSFEKAYLKSQSKVVQPWYNFLRFIYRFFQPKRFSNTVPAPVLTSPKGSSPSPTTVQDTMVATPSITDVVMCASPKTMQEDVVMSTSPNIVQQNIMMDTDTSPSGFGAQDRRSPSQFLDEEQLEMYLDYFADTATKTKDGQDFFKLLLSHEGNYSIARVHIVASPASLEQLANQTVVEAIRRGKTAPTPPLETPARAASGSDTTSAMPVDRGAAGMARAARMAATAQLNAEAIKRAELVADEAITKKDMDSQWLLASRVKAAAAVHKQKELAAISQKSQQPGQPSKEPAAAKVVVDNQLTQAAAEEVATEEVPSMGQSDKEHRKSEALVRSKKTAEKRKNTKETKQVNLAAGNARIQKITDVAASSAVAKVAAAPAGDVVEHGHALGITGHIPMHYRLHLTPRLATTFISYSLSFRNTSEAHLHHLRLSVPNRDPYRASEMCHTYQRHLRVRRYADNMSGSIPTLSRHIQHTWVLQTYRCFRMRNT</sequence>
<keyword evidence="3" id="KW-1185">Reference proteome</keyword>
<gene>
    <name evidence="2" type="ORF">FIBSPDRAFT_902456</name>
</gene>
<feature type="region of interest" description="Disordered" evidence="1">
    <location>
        <begin position="358"/>
        <end position="399"/>
    </location>
</feature>
<feature type="region of interest" description="Disordered" evidence="1">
    <location>
        <begin position="237"/>
        <end position="261"/>
    </location>
</feature>
<dbReference type="EMBL" id="KV417769">
    <property type="protein sequence ID" value="KZP06895.1"/>
    <property type="molecule type" value="Genomic_DNA"/>
</dbReference>
<evidence type="ECO:0000313" key="3">
    <source>
        <dbReference type="Proteomes" id="UP000076532"/>
    </source>
</evidence>
<evidence type="ECO:0000256" key="1">
    <source>
        <dbReference type="SAM" id="MobiDB-lite"/>
    </source>
</evidence>
<evidence type="ECO:0000313" key="2">
    <source>
        <dbReference type="EMBL" id="KZP06895.1"/>
    </source>
</evidence>
<feature type="compositionally biased region" description="Basic and acidic residues" evidence="1">
    <location>
        <begin position="372"/>
        <end position="399"/>
    </location>
</feature>
<organism evidence="2 3">
    <name type="scientific">Athelia psychrophila</name>
    <dbReference type="NCBI Taxonomy" id="1759441"/>
    <lineage>
        <taxon>Eukaryota</taxon>
        <taxon>Fungi</taxon>
        <taxon>Dikarya</taxon>
        <taxon>Basidiomycota</taxon>
        <taxon>Agaricomycotina</taxon>
        <taxon>Agaricomycetes</taxon>
        <taxon>Agaricomycetidae</taxon>
        <taxon>Atheliales</taxon>
        <taxon>Atheliaceae</taxon>
        <taxon>Athelia</taxon>
    </lineage>
</organism>
<reference evidence="2 3" key="1">
    <citation type="journal article" date="2016" name="Mol. Biol. Evol.">
        <title>Comparative Genomics of Early-Diverging Mushroom-Forming Fungi Provides Insights into the Origins of Lignocellulose Decay Capabilities.</title>
        <authorList>
            <person name="Nagy L.G."/>
            <person name="Riley R."/>
            <person name="Tritt A."/>
            <person name="Adam C."/>
            <person name="Daum C."/>
            <person name="Floudas D."/>
            <person name="Sun H."/>
            <person name="Yadav J.S."/>
            <person name="Pangilinan J."/>
            <person name="Larsson K.H."/>
            <person name="Matsuura K."/>
            <person name="Barry K."/>
            <person name="Labutti K."/>
            <person name="Kuo R."/>
            <person name="Ohm R.A."/>
            <person name="Bhattacharya S.S."/>
            <person name="Shirouzu T."/>
            <person name="Yoshinaga Y."/>
            <person name="Martin F.M."/>
            <person name="Grigoriev I.V."/>
            <person name="Hibbett D.S."/>
        </authorList>
    </citation>
    <scope>NUCLEOTIDE SEQUENCE [LARGE SCALE GENOMIC DNA]</scope>
    <source>
        <strain evidence="2 3">CBS 109695</strain>
    </source>
</reference>
<accession>A0A167X751</accession>
<dbReference type="Proteomes" id="UP000076532">
    <property type="component" value="Unassembled WGS sequence"/>
</dbReference>
<dbReference type="AlphaFoldDB" id="A0A167X751"/>
<protein>
    <submittedName>
        <fullName evidence="2">Uncharacterized protein</fullName>
    </submittedName>
</protein>
<name>A0A167X751_9AGAM</name>
<proteinExistence type="predicted"/>